<keyword evidence="1" id="KW-0812">Transmembrane</keyword>
<keyword evidence="3" id="KW-1185">Reference proteome</keyword>
<name>A0AAV7NXS3_PLEWA</name>
<protein>
    <submittedName>
        <fullName evidence="2">Uncharacterized protein</fullName>
    </submittedName>
</protein>
<feature type="transmembrane region" description="Helical" evidence="1">
    <location>
        <begin position="34"/>
        <end position="52"/>
    </location>
</feature>
<gene>
    <name evidence="2" type="ORF">NDU88_008941</name>
</gene>
<keyword evidence="1" id="KW-0472">Membrane</keyword>
<proteinExistence type="predicted"/>
<evidence type="ECO:0000313" key="2">
    <source>
        <dbReference type="EMBL" id="KAJ1120792.1"/>
    </source>
</evidence>
<organism evidence="2 3">
    <name type="scientific">Pleurodeles waltl</name>
    <name type="common">Iberian ribbed newt</name>
    <dbReference type="NCBI Taxonomy" id="8319"/>
    <lineage>
        <taxon>Eukaryota</taxon>
        <taxon>Metazoa</taxon>
        <taxon>Chordata</taxon>
        <taxon>Craniata</taxon>
        <taxon>Vertebrata</taxon>
        <taxon>Euteleostomi</taxon>
        <taxon>Amphibia</taxon>
        <taxon>Batrachia</taxon>
        <taxon>Caudata</taxon>
        <taxon>Salamandroidea</taxon>
        <taxon>Salamandridae</taxon>
        <taxon>Pleurodelinae</taxon>
        <taxon>Pleurodeles</taxon>
    </lineage>
</organism>
<dbReference type="Proteomes" id="UP001066276">
    <property type="component" value="Chromosome 8"/>
</dbReference>
<evidence type="ECO:0000313" key="3">
    <source>
        <dbReference type="Proteomes" id="UP001066276"/>
    </source>
</evidence>
<keyword evidence="1" id="KW-1133">Transmembrane helix</keyword>
<feature type="transmembrane region" description="Helical" evidence="1">
    <location>
        <begin position="12"/>
        <end position="28"/>
    </location>
</feature>
<dbReference type="EMBL" id="JANPWB010000012">
    <property type="protein sequence ID" value="KAJ1120792.1"/>
    <property type="molecule type" value="Genomic_DNA"/>
</dbReference>
<dbReference type="AlphaFoldDB" id="A0AAV7NXS3"/>
<evidence type="ECO:0000256" key="1">
    <source>
        <dbReference type="SAM" id="Phobius"/>
    </source>
</evidence>
<comment type="caution">
    <text evidence="2">The sequence shown here is derived from an EMBL/GenBank/DDBJ whole genome shotgun (WGS) entry which is preliminary data.</text>
</comment>
<sequence>MRAQALTWAQRGLPWLFQYALVCCYTLIVAPSGYQHFSAVVALFPAFLFYYLQYSSPICLTTACSGSRLVEVEVRHCTPHSSLATATEAAPPLLLPVSLKNST</sequence>
<reference evidence="2" key="1">
    <citation type="journal article" date="2022" name="bioRxiv">
        <title>Sequencing and chromosome-scale assembly of the giantPleurodeles waltlgenome.</title>
        <authorList>
            <person name="Brown T."/>
            <person name="Elewa A."/>
            <person name="Iarovenko S."/>
            <person name="Subramanian E."/>
            <person name="Araus A.J."/>
            <person name="Petzold A."/>
            <person name="Susuki M."/>
            <person name="Suzuki K.-i.T."/>
            <person name="Hayashi T."/>
            <person name="Toyoda A."/>
            <person name="Oliveira C."/>
            <person name="Osipova E."/>
            <person name="Leigh N.D."/>
            <person name="Simon A."/>
            <person name="Yun M.H."/>
        </authorList>
    </citation>
    <scope>NUCLEOTIDE SEQUENCE</scope>
    <source>
        <strain evidence="2">20211129_DDA</strain>
        <tissue evidence="2">Liver</tissue>
    </source>
</reference>
<accession>A0AAV7NXS3</accession>